<evidence type="ECO:0000313" key="4">
    <source>
        <dbReference type="Proteomes" id="UP000271974"/>
    </source>
</evidence>
<feature type="transmembrane region" description="Helical" evidence="2">
    <location>
        <begin position="252"/>
        <end position="273"/>
    </location>
</feature>
<feature type="transmembrane region" description="Helical" evidence="2">
    <location>
        <begin position="229"/>
        <end position="246"/>
    </location>
</feature>
<feature type="transmembrane region" description="Helical" evidence="2">
    <location>
        <begin position="190"/>
        <end position="209"/>
    </location>
</feature>
<keyword evidence="2" id="KW-0812">Transmembrane</keyword>
<dbReference type="PANTHER" id="PTHR47399">
    <property type="entry name" value="TRANSMEMBRANE PROTEIN 121B"/>
    <property type="match status" value="1"/>
</dbReference>
<dbReference type="Proteomes" id="UP000271974">
    <property type="component" value="Unassembled WGS sequence"/>
</dbReference>
<comment type="similarity">
    <text evidence="1">Belongs to the TMEM121 family.</text>
</comment>
<protein>
    <submittedName>
        <fullName evidence="3">Uncharacterized protein</fullName>
    </submittedName>
</protein>
<dbReference type="OrthoDB" id="5964337at2759"/>
<dbReference type="InterPro" id="IPR026624">
    <property type="entry name" value="CECR6"/>
</dbReference>
<dbReference type="EMBL" id="RQTK01000753">
    <property type="protein sequence ID" value="RUS75311.1"/>
    <property type="molecule type" value="Genomic_DNA"/>
</dbReference>
<feature type="transmembrane region" description="Helical" evidence="2">
    <location>
        <begin position="115"/>
        <end position="138"/>
    </location>
</feature>
<comment type="caution">
    <text evidence="3">The sequence shown here is derived from an EMBL/GenBank/DDBJ whole genome shotgun (WGS) entry which is preliminary data.</text>
</comment>
<reference evidence="3 4" key="1">
    <citation type="submission" date="2019-01" db="EMBL/GenBank/DDBJ databases">
        <title>A draft genome assembly of the solar-powered sea slug Elysia chlorotica.</title>
        <authorList>
            <person name="Cai H."/>
            <person name="Li Q."/>
            <person name="Fang X."/>
            <person name="Li J."/>
            <person name="Curtis N.E."/>
            <person name="Altenburger A."/>
            <person name="Shibata T."/>
            <person name="Feng M."/>
            <person name="Maeda T."/>
            <person name="Schwartz J.A."/>
            <person name="Shigenobu S."/>
            <person name="Lundholm N."/>
            <person name="Nishiyama T."/>
            <person name="Yang H."/>
            <person name="Hasebe M."/>
            <person name="Li S."/>
            <person name="Pierce S.K."/>
            <person name="Wang J."/>
        </authorList>
    </citation>
    <scope>NUCLEOTIDE SEQUENCE [LARGE SCALE GENOMIC DNA]</scope>
    <source>
        <strain evidence="3">EC2010</strain>
        <tissue evidence="3">Whole organism of an adult</tissue>
    </source>
</reference>
<evidence type="ECO:0000313" key="3">
    <source>
        <dbReference type="EMBL" id="RUS75311.1"/>
    </source>
</evidence>
<sequence>MTCAGDCMIRGCRVLQKTPAALLCVALAVLQMAVLDYYLTFMFSAKQLAWVAVDLVNVAFLIFVIVQARCNLYRQNKPVSGLAWVSWLLLMLSVSVKVSVLVLRGVDRLEGEQNTFWSANTLKTAIAVSAVVFLLLLITQHDEELGSHGKAYIDELTGTVVFDIMDTVEIFDTLLVLEERKLLWPSLKEAILAVAVVNLVLPTVPLFTLARTQFGRKQLQKRLIYLHRLLGVLIVNVPNLAVRMILWHGHSIGISPFTLKNVVLIFLTTYEFYEHKKMKFELHEREKNESRSRPDCNIESAKDENFSEPTTIMGNASDSAKDIPSDAAPIEGRDVHLVDTSGDHLPYEEDFAIESRVVTQF</sequence>
<feature type="transmembrane region" description="Helical" evidence="2">
    <location>
        <begin position="81"/>
        <end position="103"/>
    </location>
</feature>
<gene>
    <name evidence="3" type="ORF">EGW08_016932</name>
</gene>
<dbReference type="InterPro" id="IPR032776">
    <property type="entry name" value="CECR6/TMEM121"/>
</dbReference>
<evidence type="ECO:0000256" key="2">
    <source>
        <dbReference type="SAM" id="Phobius"/>
    </source>
</evidence>
<accession>A0A3S0ZBU9</accession>
<proteinExistence type="inferred from homology"/>
<keyword evidence="2" id="KW-1133">Transmembrane helix</keyword>
<dbReference type="PANTHER" id="PTHR47399:SF1">
    <property type="entry name" value="TRANSMEMBRANE PROTEIN 121B"/>
    <property type="match status" value="1"/>
</dbReference>
<evidence type="ECO:0000256" key="1">
    <source>
        <dbReference type="ARBA" id="ARBA00007711"/>
    </source>
</evidence>
<keyword evidence="2" id="KW-0472">Membrane</keyword>
<dbReference type="Pfam" id="PF14997">
    <property type="entry name" value="CECR6_TMEM121"/>
    <property type="match status" value="1"/>
</dbReference>
<keyword evidence="4" id="KW-1185">Reference proteome</keyword>
<name>A0A3S0ZBU9_ELYCH</name>
<feature type="transmembrane region" description="Helical" evidence="2">
    <location>
        <begin position="20"/>
        <end position="41"/>
    </location>
</feature>
<feature type="transmembrane region" description="Helical" evidence="2">
    <location>
        <begin position="48"/>
        <end position="69"/>
    </location>
</feature>
<dbReference type="AlphaFoldDB" id="A0A3S0ZBU9"/>
<organism evidence="3 4">
    <name type="scientific">Elysia chlorotica</name>
    <name type="common">Eastern emerald elysia</name>
    <name type="synonym">Sea slug</name>
    <dbReference type="NCBI Taxonomy" id="188477"/>
    <lineage>
        <taxon>Eukaryota</taxon>
        <taxon>Metazoa</taxon>
        <taxon>Spiralia</taxon>
        <taxon>Lophotrochozoa</taxon>
        <taxon>Mollusca</taxon>
        <taxon>Gastropoda</taxon>
        <taxon>Heterobranchia</taxon>
        <taxon>Euthyneura</taxon>
        <taxon>Panpulmonata</taxon>
        <taxon>Sacoglossa</taxon>
        <taxon>Placobranchoidea</taxon>
        <taxon>Plakobranchidae</taxon>
        <taxon>Elysia</taxon>
    </lineage>
</organism>